<organism evidence="1 2">
    <name type="scientific">Staphylococcus condimenti</name>
    <dbReference type="NCBI Taxonomy" id="70255"/>
    <lineage>
        <taxon>Bacteria</taxon>
        <taxon>Bacillati</taxon>
        <taxon>Bacillota</taxon>
        <taxon>Bacilli</taxon>
        <taxon>Bacillales</taxon>
        <taxon>Staphylococcaceae</taxon>
        <taxon>Staphylococcus</taxon>
    </lineage>
</organism>
<sequence>MGGQNLKFTKLDLKQVLESEVSTADFPETLKKLRGCDVTKYVYNVKKGVYTFNDQDGDEISIKGNSTSILIPRHVDKSTFNEFLQASRAGEFTFDEFSNRAASLGIASWIVDLTNFEITYYNKAGAVVKTIELSAF</sequence>
<dbReference type="InterPro" id="IPR036696">
    <property type="entry name" value="YdfO-like_sf"/>
</dbReference>
<proteinExistence type="predicted"/>
<dbReference type="AlphaFoldDB" id="A0A4Q7CNK2"/>
<reference evidence="1 2" key="1">
    <citation type="submission" date="2018-11" db="EMBL/GenBank/DDBJ databases">
        <title>Genomic profiling of Staphylococcus species from a Poultry farm system in KwaZulu-Natal, South Africa.</title>
        <authorList>
            <person name="Amoako D.G."/>
            <person name="Somboro A.M."/>
            <person name="Abia A.L.K."/>
            <person name="Bester L.A."/>
            <person name="Essack S.Y."/>
        </authorList>
    </citation>
    <scope>NUCLEOTIDE SEQUENCE [LARGE SCALE GENOMIC DNA]</scope>
    <source>
        <strain evidence="1 2">SA11</strain>
    </source>
</reference>
<dbReference type="SUPFAM" id="SSF160419">
    <property type="entry name" value="YdfO-like"/>
    <property type="match status" value="1"/>
</dbReference>
<dbReference type="Proteomes" id="UP000293854">
    <property type="component" value="Unassembled WGS sequence"/>
</dbReference>
<evidence type="ECO:0000313" key="1">
    <source>
        <dbReference type="EMBL" id="RZI01010.1"/>
    </source>
</evidence>
<dbReference type="InterPro" id="IPR009833">
    <property type="entry name" value="DUF1398"/>
</dbReference>
<evidence type="ECO:0000313" key="2">
    <source>
        <dbReference type="Proteomes" id="UP000293854"/>
    </source>
</evidence>
<comment type="caution">
    <text evidence="1">The sequence shown here is derived from an EMBL/GenBank/DDBJ whole genome shotgun (WGS) entry which is preliminary data.</text>
</comment>
<name>A0A4Q7CNK2_9STAP</name>
<dbReference type="Pfam" id="PF07166">
    <property type="entry name" value="DUF1398"/>
    <property type="match status" value="1"/>
</dbReference>
<dbReference type="OrthoDB" id="1550456at2"/>
<gene>
    <name evidence="1" type="ORF">EIG99_09900</name>
</gene>
<protein>
    <submittedName>
        <fullName evidence="1">DUF1398 domain-containing protein</fullName>
    </submittedName>
</protein>
<dbReference type="EMBL" id="RQTE01000204">
    <property type="protein sequence ID" value="RZI01010.1"/>
    <property type="molecule type" value="Genomic_DNA"/>
</dbReference>
<accession>A0A4Q7CNK2</accession>
<dbReference type="Gene3D" id="3.30.1810.10">
    <property type="entry name" value="YdfO-like"/>
    <property type="match status" value="1"/>
</dbReference>